<name>A0A176W3B9_MARPO</name>
<dbReference type="EMBL" id="LVLJ01002028">
    <property type="protein sequence ID" value="OAE26945.1"/>
    <property type="molecule type" value="Genomic_DNA"/>
</dbReference>
<evidence type="ECO:0000256" key="1">
    <source>
        <dbReference type="SAM" id="MobiDB-lite"/>
    </source>
</evidence>
<gene>
    <name evidence="3" type="ORF">AXG93_4413s1290</name>
</gene>
<accession>A0A176W3B9</accession>
<feature type="chain" id="PRO_5008052238" description="Bulb-type lectin domain-containing protein" evidence="2">
    <location>
        <begin position="27"/>
        <end position="292"/>
    </location>
</feature>
<dbReference type="Proteomes" id="UP000077202">
    <property type="component" value="Unassembled WGS sequence"/>
</dbReference>
<keyword evidence="2" id="KW-0732">Signal</keyword>
<dbReference type="Gene3D" id="2.90.10.10">
    <property type="entry name" value="Bulb-type lectin domain"/>
    <property type="match status" value="1"/>
</dbReference>
<evidence type="ECO:0000313" key="3">
    <source>
        <dbReference type="EMBL" id="OAE26945.1"/>
    </source>
</evidence>
<feature type="region of interest" description="Disordered" evidence="1">
    <location>
        <begin position="272"/>
        <end position="292"/>
    </location>
</feature>
<reference evidence="3" key="1">
    <citation type="submission" date="2016-03" db="EMBL/GenBank/DDBJ databases">
        <title>Mechanisms controlling the formation of the plant cell surface in tip-growing cells are functionally conserved among land plants.</title>
        <authorList>
            <person name="Honkanen S."/>
            <person name="Jones V.A."/>
            <person name="Morieri G."/>
            <person name="Champion C."/>
            <person name="Hetherington A.J."/>
            <person name="Kelly S."/>
            <person name="Saint-Marcoux D."/>
            <person name="Proust H."/>
            <person name="Prescott H."/>
            <person name="Dolan L."/>
        </authorList>
    </citation>
    <scope>NUCLEOTIDE SEQUENCE [LARGE SCALE GENOMIC DNA]</scope>
    <source>
        <tissue evidence="3">Whole gametophyte</tissue>
    </source>
</reference>
<feature type="signal peptide" evidence="2">
    <location>
        <begin position="1"/>
        <end position="26"/>
    </location>
</feature>
<dbReference type="InterPro" id="IPR036426">
    <property type="entry name" value="Bulb-type_lectin_dom_sf"/>
</dbReference>
<dbReference type="SUPFAM" id="SSF51110">
    <property type="entry name" value="alpha-D-mannose-specific plant lectins"/>
    <property type="match status" value="1"/>
</dbReference>
<evidence type="ECO:0008006" key="5">
    <source>
        <dbReference type="Google" id="ProtNLM"/>
    </source>
</evidence>
<organism evidence="3 4">
    <name type="scientific">Marchantia polymorpha subsp. ruderalis</name>
    <dbReference type="NCBI Taxonomy" id="1480154"/>
    <lineage>
        <taxon>Eukaryota</taxon>
        <taxon>Viridiplantae</taxon>
        <taxon>Streptophyta</taxon>
        <taxon>Embryophyta</taxon>
        <taxon>Marchantiophyta</taxon>
        <taxon>Marchantiopsida</taxon>
        <taxon>Marchantiidae</taxon>
        <taxon>Marchantiales</taxon>
        <taxon>Marchantiaceae</taxon>
        <taxon>Marchantia</taxon>
    </lineage>
</organism>
<keyword evidence="4" id="KW-1185">Reference proteome</keyword>
<evidence type="ECO:0000313" key="4">
    <source>
        <dbReference type="Proteomes" id="UP000077202"/>
    </source>
</evidence>
<proteinExistence type="predicted"/>
<sequence>MEDRGSMPRIWAIIFAIQLLSSFASAQGPASAPAPAAPIVPPVAPATSPPAPPTVAPAPVGNAPALPLKFVPNATILSVGNTSYTGRTSLTALASPSGDYALVLILDGFGTEKTYQYCWTEVHNILGNLTFRENCRPLKVETCSLTLTSSGDLRLTLESRGAKLISWRTETENKGVVDVKLSDAGVLTLVDASDAVVWSSTDDKDRCLEPYDPNNSSKAVGFSNLQALILWKRKYWVNRWAKSNNADVLDCLLSSIARETGLLWNSSLEVKGGDAASGQGVRSNSGVFPVGA</sequence>
<comment type="caution">
    <text evidence="3">The sequence shown here is derived from an EMBL/GenBank/DDBJ whole genome shotgun (WGS) entry which is preliminary data.</text>
</comment>
<evidence type="ECO:0000256" key="2">
    <source>
        <dbReference type="SAM" id="SignalP"/>
    </source>
</evidence>
<dbReference type="AlphaFoldDB" id="A0A176W3B9"/>
<protein>
    <recommendedName>
        <fullName evidence="5">Bulb-type lectin domain-containing protein</fullName>
    </recommendedName>
</protein>